<protein>
    <submittedName>
        <fullName evidence="1">Uncharacterized protein</fullName>
    </submittedName>
</protein>
<reference evidence="1" key="1">
    <citation type="submission" date="2018-05" db="EMBL/GenBank/DDBJ databases">
        <authorList>
            <person name="Lanie J.A."/>
            <person name="Ng W.-L."/>
            <person name="Kazmierczak K.M."/>
            <person name="Andrzejewski T.M."/>
            <person name="Davidsen T.M."/>
            <person name="Wayne K.J."/>
            <person name="Tettelin H."/>
            <person name="Glass J.I."/>
            <person name="Rusch D."/>
            <person name="Podicherti R."/>
            <person name="Tsui H.-C.T."/>
            <person name="Winkler M.E."/>
        </authorList>
    </citation>
    <scope>NUCLEOTIDE SEQUENCE</scope>
</reference>
<proteinExistence type="predicted"/>
<sequence>GFGYLRHIHYKKKRAGLKLDKHLISKLDKHLISFKKVFLNQ</sequence>
<feature type="non-terminal residue" evidence="1">
    <location>
        <position position="1"/>
    </location>
</feature>
<accession>A0A382I1D9</accession>
<dbReference type="EMBL" id="UINC01064609">
    <property type="protein sequence ID" value="SVB93440.1"/>
    <property type="molecule type" value="Genomic_DNA"/>
</dbReference>
<name>A0A382I1D9_9ZZZZ</name>
<organism evidence="1">
    <name type="scientific">marine metagenome</name>
    <dbReference type="NCBI Taxonomy" id="408172"/>
    <lineage>
        <taxon>unclassified sequences</taxon>
        <taxon>metagenomes</taxon>
        <taxon>ecological metagenomes</taxon>
    </lineage>
</organism>
<gene>
    <name evidence="1" type="ORF">METZ01_LOCUS246294</name>
</gene>
<dbReference type="AlphaFoldDB" id="A0A382I1D9"/>
<evidence type="ECO:0000313" key="1">
    <source>
        <dbReference type="EMBL" id="SVB93440.1"/>
    </source>
</evidence>